<feature type="compositionally biased region" description="Polar residues" evidence="1">
    <location>
        <begin position="1278"/>
        <end position="1289"/>
    </location>
</feature>
<feature type="region of interest" description="Disordered" evidence="1">
    <location>
        <begin position="1262"/>
        <end position="1320"/>
    </location>
</feature>
<evidence type="ECO:0000313" key="3">
    <source>
        <dbReference type="Proteomes" id="UP000641853"/>
    </source>
</evidence>
<protein>
    <submittedName>
        <fullName evidence="2">Uncharacterized protein</fullName>
    </submittedName>
</protein>
<comment type="caution">
    <text evidence="2">The sequence shown here is derived from an EMBL/GenBank/DDBJ whole genome shotgun (WGS) entry which is preliminary data.</text>
</comment>
<feature type="region of interest" description="Disordered" evidence="1">
    <location>
        <begin position="278"/>
        <end position="399"/>
    </location>
</feature>
<sequence length="1422" mass="159538">MNLIDAKTVKRLEGLAPGVSAADSTTVSGLVLSGAVLADFSRDEREAINNRLLSYKRRIPSFGLFFQDVLFLELGANRMKKLIDKSKWWGPDDTEIGHDRERKLTLRERMEYMFRHRDTGSIMIQTPDGEEREVSGDEELQFDLAYRQLWLCALRSCSGSPGEGHKLATVRRSWTHPHEQYKLAQLAMALGFTSNSISQLTSRPFEPEYPPWYEFDDRHRTIELKRCGIPYTITFREDRKSLFVDRIHQATSYCDELDSAFILRDIYISFFGDLPSSVLGSRQRPRRDGGRGQTSGAWPSPTSRAQNRPSSGAAPSSTTMPPPTTMPRPTPQRETGRPATPAVDMNPQANSGIEQNAPGPSMHRAEVEQPGSRPTMPSETTEATTMPPTEPPMTPEETRDWRSELEALTNNLRKLRDDIDELGPRFDDPQFTDQQNAIIELRKLDAAIVEPTDIDTRGKLGAIEAEVTKRCSAIQSAKSHIHAVNGKVESEIQKLMAFTRNGEGTSEGRTQAAQDLPSARAVFEEWKTEYQKVDKFLTNVTSQIQPLQQQIGGFKVYLLGKCLIDLHHKFENCASDIDTIKQSVANLNTKLGPSAKPASHESEVKLLNDVRDDAITRVNAIWQELEAIRGAFQEAGGKPRSLSPRECESLPQTSATRLEMLNGEAENALAISKKQIQDVKGRLQTDYAKVMLRGKDEIQSQLDSEKIALENMKSNYEDAHSTIEGIRTALQEDRESLEEIIEDSILKRMGDLMAIDHLDGVALSMENMQEAHSNSVERLQNRSLLLEIALHTQAEIWDDYLNIRKDIAQRNEDQGKLLGCIQRQRESVHEFSVLTAETLQSKISPLLKTVQSKASETEDQLEVVRAADSLTAARQAIESAKKAAGESMRWAKQLQTVAELAKKGPHDLREHSQKGADDAMTSAKEAQSAVKTGQLFVKIWENADQKMESFLQRANKFKELLTNHSGPVLSQWMPAQPHDDAKDALHRVSNLAHKTCSLRKEMTNEIFSILDTVCESDRPQLAKRVNLRVPKFEQAALETLNAAFGLFYCVTQRTGDHTKSKLTEIENFSTSATEAIEKKDRDRWLIIVGDAREAKKCLDKAFELAEKGMNEAVRLKKATVDQEGSEGAIPGLALQHVEKTRECLQFGKDNQTEARQVLQNIEISWSRALASQKKETAQEVYDRACDAVGKIQPHHSLNDAEITRNAFKTMEDLFKVTEQDFEKCCGPNERFEEITEQFANVTNRAKSVIKGAEAVLSRVESGQFNTAQGNRSDAEVTDLQTKRTPTSEQDPAGDPSTLKNKSRGKRGRVGEPPRRMTRTQRKHQYVFIIKTIDGKPTATWERELHYTEAGRALQKGRELCARGRLCALNGELTKLGFLNPSGFETNIVDGGKVFFLGAEVEFEGVDFDLLLKKAQECYESCP</sequence>
<dbReference type="InterPro" id="IPR022198">
    <property type="entry name" value="DUF3723"/>
</dbReference>
<dbReference type="Pfam" id="PF12520">
    <property type="entry name" value="DUF3723"/>
    <property type="match status" value="2"/>
</dbReference>
<organism evidence="2 3">
    <name type="scientific">Aspergillus felis</name>
    <dbReference type="NCBI Taxonomy" id="1287682"/>
    <lineage>
        <taxon>Eukaryota</taxon>
        <taxon>Fungi</taxon>
        <taxon>Dikarya</taxon>
        <taxon>Ascomycota</taxon>
        <taxon>Pezizomycotina</taxon>
        <taxon>Eurotiomycetes</taxon>
        <taxon>Eurotiomycetidae</taxon>
        <taxon>Eurotiales</taxon>
        <taxon>Aspergillaceae</taxon>
        <taxon>Aspergillus</taxon>
        <taxon>Aspergillus subgen. Fumigati</taxon>
    </lineage>
</organism>
<accession>A0A8H6VA52</accession>
<feature type="compositionally biased region" description="Low complexity" evidence="1">
    <location>
        <begin position="308"/>
        <end position="319"/>
    </location>
</feature>
<feature type="compositionally biased region" description="Low complexity" evidence="1">
    <location>
        <begin position="374"/>
        <end position="387"/>
    </location>
</feature>
<gene>
    <name evidence="2" type="ORF">CNMCM7691_003889</name>
</gene>
<feature type="compositionally biased region" description="Polar residues" evidence="1">
    <location>
        <begin position="294"/>
        <end position="307"/>
    </location>
</feature>
<reference evidence="2" key="1">
    <citation type="submission" date="2020-06" db="EMBL/GenBank/DDBJ databases">
        <title>Draft genome sequences of strains closely related to Aspergillus parafelis and Aspergillus hiratsukae.</title>
        <authorList>
            <person name="Dos Santos R.A.C."/>
            <person name="Rivero-Menendez O."/>
            <person name="Steenwyk J.L."/>
            <person name="Mead M.E."/>
            <person name="Goldman G.H."/>
            <person name="Alastruey-Izquierdo A."/>
            <person name="Rokas A."/>
        </authorList>
    </citation>
    <scope>NUCLEOTIDE SEQUENCE</scope>
    <source>
        <strain evidence="2">CNM-CM7691</strain>
    </source>
</reference>
<evidence type="ECO:0000256" key="1">
    <source>
        <dbReference type="SAM" id="MobiDB-lite"/>
    </source>
</evidence>
<dbReference type="Proteomes" id="UP000641853">
    <property type="component" value="Unassembled WGS sequence"/>
</dbReference>
<feature type="compositionally biased region" description="Polar residues" evidence="1">
    <location>
        <begin position="1262"/>
        <end position="1271"/>
    </location>
</feature>
<evidence type="ECO:0000313" key="2">
    <source>
        <dbReference type="EMBL" id="KAF7183610.1"/>
    </source>
</evidence>
<keyword evidence="3" id="KW-1185">Reference proteome</keyword>
<feature type="compositionally biased region" description="Pro residues" evidence="1">
    <location>
        <begin position="320"/>
        <end position="330"/>
    </location>
</feature>
<name>A0A8H6VA52_9EURO</name>
<proteinExistence type="predicted"/>
<dbReference type="EMBL" id="JACBAG010001712">
    <property type="protein sequence ID" value="KAF7183610.1"/>
    <property type="molecule type" value="Genomic_DNA"/>
</dbReference>